<evidence type="ECO:0000256" key="6">
    <source>
        <dbReference type="ARBA" id="ARBA00022568"/>
    </source>
</evidence>
<dbReference type="GO" id="GO:0046872">
    <property type="term" value="F:metal ion binding"/>
    <property type="evidence" value="ECO:0007669"/>
    <property type="project" value="UniProtKB-KW"/>
</dbReference>
<keyword evidence="5" id="KW-1003">Cell membrane</keyword>
<dbReference type="Proteomes" id="UP000515154">
    <property type="component" value="Linkage group LG4"/>
</dbReference>
<dbReference type="RefSeq" id="XP_036358403.1">
    <property type="nucleotide sequence ID" value="XM_036502510.1"/>
</dbReference>
<keyword evidence="7 21" id="KW-0812">Transmembrane</keyword>
<organism evidence="23 24">
    <name type="scientific">Octopus sinensis</name>
    <name type="common">East Asian common octopus</name>
    <dbReference type="NCBI Taxonomy" id="2607531"/>
    <lineage>
        <taxon>Eukaryota</taxon>
        <taxon>Metazoa</taxon>
        <taxon>Spiralia</taxon>
        <taxon>Lophotrochozoa</taxon>
        <taxon>Mollusca</taxon>
        <taxon>Cephalopoda</taxon>
        <taxon>Coleoidea</taxon>
        <taxon>Octopodiformes</taxon>
        <taxon>Octopoda</taxon>
        <taxon>Incirrata</taxon>
        <taxon>Octopodidae</taxon>
        <taxon>Octopus</taxon>
    </lineage>
</organism>
<dbReference type="GO" id="GO:0098703">
    <property type="term" value="P:calcium ion import across plasma membrane"/>
    <property type="evidence" value="ECO:0007669"/>
    <property type="project" value="TreeGrafter"/>
</dbReference>
<feature type="compositionally biased region" description="Basic and acidic residues" evidence="20">
    <location>
        <begin position="247"/>
        <end position="269"/>
    </location>
</feature>
<dbReference type="PRINTS" id="PR01259">
    <property type="entry name" value="NACAEXCHNGR"/>
</dbReference>
<dbReference type="Pfam" id="PF03160">
    <property type="entry name" value="Calx-beta"/>
    <property type="match status" value="1"/>
</dbReference>
<keyword evidence="18" id="KW-0739">Sodium transport</keyword>
<keyword evidence="6" id="KW-0109">Calcium transport</keyword>
<keyword evidence="23" id="KW-1185">Reference proteome</keyword>
<evidence type="ECO:0000256" key="5">
    <source>
        <dbReference type="ARBA" id="ARBA00022475"/>
    </source>
</evidence>
<dbReference type="GO" id="GO:0005432">
    <property type="term" value="F:calcium:sodium antiporter activity"/>
    <property type="evidence" value="ECO:0007669"/>
    <property type="project" value="InterPro"/>
</dbReference>
<keyword evidence="8" id="KW-0479">Metal-binding</keyword>
<keyword evidence="16 21" id="KW-0472">Membrane</keyword>
<evidence type="ECO:0000256" key="19">
    <source>
        <dbReference type="ARBA" id="ARBA00033667"/>
    </source>
</evidence>
<feature type="transmembrane region" description="Helical" evidence="21">
    <location>
        <begin position="44"/>
        <end position="69"/>
    </location>
</feature>
<evidence type="ECO:0000313" key="24">
    <source>
        <dbReference type="RefSeq" id="XP_036358402.1"/>
    </source>
</evidence>
<evidence type="ECO:0000256" key="21">
    <source>
        <dbReference type="SAM" id="Phobius"/>
    </source>
</evidence>
<dbReference type="InterPro" id="IPR003644">
    <property type="entry name" value="Calx_beta"/>
</dbReference>
<evidence type="ECO:0000313" key="23">
    <source>
        <dbReference type="Proteomes" id="UP000515154"/>
    </source>
</evidence>
<feature type="transmembrane region" description="Helical" evidence="21">
    <location>
        <begin position="200"/>
        <end position="220"/>
    </location>
</feature>
<keyword evidence="11" id="KW-0106">Calcium</keyword>
<feature type="transmembrane region" description="Helical" evidence="21">
    <location>
        <begin position="681"/>
        <end position="708"/>
    </location>
</feature>
<evidence type="ECO:0000256" key="16">
    <source>
        <dbReference type="ARBA" id="ARBA00023136"/>
    </source>
</evidence>
<evidence type="ECO:0000256" key="3">
    <source>
        <dbReference type="ARBA" id="ARBA00022448"/>
    </source>
</evidence>
<comment type="catalytic activity">
    <reaction evidence="19">
        <text>Ca(2+)(in) + 3 Na(+)(out) = Ca(2+)(out) + 3 Na(+)(in)</text>
        <dbReference type="Rhea" id="RHEA:69955"/>
        <dbReference type="ChEBI" id="CHEBI:29101"/>
        <dbReference type="ChEBI" id="CHEBI:29108"/>
    </reaction>
</comment>
<comment type="subcellular location">
    <subcellularLocation>
        <location evidence="1">Cell membrane</location>
        <topology evidence="1">Multi-pass membrane protein</topology>
    </subcellularLocation>
</comment>
<dbReference type="InterPro" id="IPR004836">
    <property type="entry name" value="Na_Ca_Ex"/>
</dbReference>
<evidence type="ECO:0000256" key="20">
    <source>
        <dbReference type="SAM" id="MobiDB-lite"/>
    </source>
</evidence>
<keyword evidence="9" id="KW-0732">Signal</keyword>
<dbReference type="GO" id="GO:0042383">
    <property type="term" value="C:sarcolemma"/>
    <property type="evidence" value="ECO:0007669"/>
    <property type="project" value="TreeGrafter"/>
</dbReference>
<dbReference type="GO" id="GO:0098794">
    <property type="term" value="C:postsynapse"/>
    <property type="evidence" value="ECO:0007669"/>
    <property type="project" value="TreeGrafter"/>
</dbReference>
<evidence type="ECO:0000256" key="15">
    <source>
        <dbReference type="ARBA" id="ARBA00023065"/>
    </source>
</evidence>
<keyword evidence="17" id="KW-0325">Glycoprotein</keyword>
<dbReference type="InterPro" id="IPR051171">
    <property type="entry name" value="CaCA"/>
</dbReference>
<feature type="transmembrane region" description="Helical" evidence="21">
    <location>
        <begin position="784"/>
        <end position="804"/>
    </location>
</feature>
<evidence type="ECO:0000256" key="2">
    <source>
        <dbReference type="ARBA" id="ARBA00007489"/>
    </source>
</evidence>
<dbReference type="InterPro" id="IPR004837">
    <property type="entry name" value="NaCa_Exmemb"/>
</dbReference>
<evidence type="ECO:0000256" key="1">
    <source>
        <dbReference type="ARBA" id="ARBA00004651"/>
    </source>
</evidence>
<keyword evidence="15" id="KW-0406">Ion transport</keyword>
<keyword evidence="3" id="KW-0813">Transport</keyword>
<evidence type="ECO:0000256" key="9">
    <source>
        <dbReference type="ARBA" id="ARBA00022729"/>
    </source>
</evidence>
<dbReference type="PANTHER" id="PTHR11878">
    <property type="entry name" value="SODIUM/CALCIUM EXCHANGER"/>
    <property type="match status" value="1"/>
</dbReference>
<dbReference type="Gene3D" id="2.60.40.2030">
    <property type="match status" value="2"/>
</dbReference>
<dbReference type="RefSeq" id="XP_036358404.1">
    <property type="nucleotide sequence ID" value="XM_036502511.1"/>
</dbReference>
<gene>
    <name evidence="24 25 26" type="primary">LOC115210249</name>
</gene>
<accession>A0A7E6EUG7</accession>
<comment type="similarity">
    <text evidence="2">Belongs to the Ca(2+):cation antiporter (CaCA) (TC 2.A.19) family. SLC8 subfamily.</text>
</comment>
<feature type="domain" description="Calx-beta" evidence="22">
    <location>
        <begin position="366"/>
        <end position="466"/>
    </location>
</feature>
<evidence type="ECO:0000313" key="26">
    <source>
        <dbReference type="RefSeq" id="XP_036358404.1"/>
    </source>
</evidence>
<evidence type="ECO:0000256" key="10">
    <source>
        <dbReference type="ARBA" id="ARBA00022737"/>
    </source>
</evidence>
<evidence type="ECO:0000313" key="25">
    <source>
        <dbReference type="RefSeq" id="XP_036358403.1"/>
    </source>
</evidence>
<protein>
    <submittedName>
        <fullName evidence="24 25">Sodium/calcium exchanger 3 isoform X1</fullName>
    </submittedName>
</protein>
<dbReference type="SUPFAM" id="SSF141072">
    <property type="entry name" value="CalX-like"/>
    <property type="match status" value="2"/>
</dbReference>
<dbReference type="RefSeq" id="XP_036358402.1">
    <property type="nucleotide sequence ID" value="XM_036502509.1"/>
</dbReference>
<evidence type="ECO:0000259" key="22">
    <source>
        <dbReference type="SMART" id="SM00237"/>
    </source>
</evidence>
<keyword evidence="10" id="KW-0677">Repeat</keyword>
<dbReference type="GO" id="GO:0005516">
    <property type="term" value="F:calmodulin binding"/>
    <property type="evidence" value="ECO:0007669"/>
    <property type="project" value="UniProtKB-KW"/>
</dbReference>
<evidence type="ECO:0000256" key="11">
    <source>
        <dbReference type="ARBA" id="ARBA00022837"/>
    </source>
</evidence>
<dbReference type="AlphaFoldDB" id="A0A7E6EUG7"/>
<evidence type="ECO:0000256" key="4">
    <source>
        <dbReference type="ARBA" id="ARBA00022449"/>
    </source>
</evidence>
<evidence type="ECO:0000256" key="7">
    <source>
        <dbReference type="ARBA" id="ARBA00022692"/>
    </source>
</evidence>
<dbReference type="InterPro" id="IPR044880">
    <property type="entry name" value="NCX_ion-bd_dom_sf"/>
</dbReference>
<keyword evidence="4" id="KW-0050">Antiport</keyword>
<dbReference type="Gene3D" id="1.20.1420.30">
    <property type="entry name" value="NCX, central ion-binding region"/>
    <property type="match status" value="2"/>
</dbReference>
<keyword evidence="12" id="KW-0112">Calmodulin-binding</keyword>
<dbReference type="InterPro" id="IPR038081">
    <property type="entry name" value="CalX-like_sf"/>
</dbReference>
<name>A0A7E6EUG7_9MOLL</name>
<reference evidence="24 25" key="1">
    <citation type="submission" date="2025-08" db="UniProtKB">
        <authorList>
            <consortium name="RefSeq"/>
        </authorList>
    </citation>
    <scope>IDENTIFICATION</scope>
</reference>
<feature type="domain" description="Calx-beta" evidence="22">
    <location>
        <begin position="482"/>
        <end position="581"/>
    </location>
</feature>
<proteinExistence type="inferred from homology"/>
<evidence type="ECO:0000256" key="14">
    <source>
        <dbReference type="ARBA" id="ARBA00023053"/>
    </source>
</evidence>
<sequence length="853" mass="93485">MANSTPSTNGATNPYCMKSDSNGSCSGLILPILNEDAWPLGFRAFVYLLGLLWCFLGVSIIADTFMCSIERITSKTRKIRVADSSKPNGFHEVEVKVWNDTVANLSLLALGTSAPEILLSVIEILGNGFCAGALGPSTIVGSAAFNLFVISGICIMTIPNGEFRRIKSMRVFGITSFFCLFSYMWLAIVLLASSPNEVELWEAIVTFLYFPLLILIAYLVDRKCCIEDKSTGIYEIAMAPEAKVDAPKDKQLGKGSKGSEEEPLDKPESTEENVFLLARDLARTQDITQTDAGRLAAATLAERQSHGRGWYRINANRSMTGGQKLTPIVMEAFKEIQDELSAKLDNPQLHEDLKLPQEEREALRVRRAKDHSEGGKKAVVEFTASGVAVLESEKKVRVGIRRTGKMDIPVQVRVETVPGTATPGSDYKPLNEIIQFQENEMLRTIYVEIIDDFEWEPDEFFFVQLSLLPESNDVSLAKNYIMQVTIINDDEPGVLEFTKPSVLVTESSRKVKIPVKRSNGADGHVSVKWKTKDMTAHAGVDYFGGEGELTFDNGEILKNVEVFIYDTKTAEKDECFQLSLLETGGGASLGKITKTIVTIVKDEEFNSLVSRIVNMTKLNLDALQLDTISWGKQFENALNVNGGDLETATASDYILHFASFAWKALFACVPPPSIWGGWPTFFISLAVIGLMTAIIGDLAGVFGCLINLDASITAITFVALGTSMPDTFASRTAALMEKYADASVGNVNGSNSVNVFLGLGLPWLIAAIYWNTKGERFFVDAGSLGFSVIIYTTFAIIAILLLVIRRSLKIFGKAELGGATVPKIVTGVLFIFLWVLYVLLSSLQTKKIIDVSI</sequence>
<dbReference type="GO" id="GO:0007154">
    <property type="term" value="P:cell communication"/>
    <property type="evidence" value="ECO:0007669"/>
    <property type="project" value="InterPro"/>
</dbReference>
<feature type="transmembrane region" description="Helical" evidence="21">
    <location>
        <begin position="171"/>
        <end position="194"/>
    </location>
</feature>
<dbReference type="GO" id="GO:0030424">
    <property type="term" value="C:axon"/>
    <property type="evidence" value="ECO:0007669"/>
    <property type="project" value="TreeGrafter"/>
</dbReference>
<keyword evidence="14" id="KW-0915">Sodium</keyword>
<dbReference type="Pfam" id="PF01699">
    <property type="entry name" value="Na_Ca_ex"/>
    <property type="match status" value="2"/>
</dbReference>
<dbReference type="SMART" id="SM00237">
    <property type="entry name" value="Calx_beta"/>
    <property type="match status" value="2"/>
</dbReference>
<evidence type="ECO:0000256" key="18">
    <source>
        <dbReference type="ARBA" id="ARBA00023201"/>
    </source>
</evidence>
<dbReference type="PANTHER" id="PTHR11878:SF76">
    <property type="entry name" value="CALX-BETA DOMAIN-CONTAINING PROTEIN"/>
    <property type="match status" value="1"/>
</dbReference>
<feature type="transmembrane region" description="Helical" evidence="21">
    <location>
        <begin position="140"/>
        <end position="159"/>
    </location>
</feature>
<evidence type="ECO:0000256" key="13">
    <source>
        <dbReference type="ARBA" id="ARBA00022989"/>
    </source>
</evidence>
<evidence type="ECO:0000256" key="8">
    <source>
        <dbReference type="ARBA" id="ARBA00022723"/>
    </source>
</evidence>
<evidence type="ECO:0000256" key="17">
    <source>
        <dbReference type="ARBA" id="ARBA00023180"/>
    </source>
</evidence>
<feature type="transmembrane region" description="Helical" evidence="21">
    <location>
        <begin position="824"/>
        <end position="843"/>
    </location>
</feature>
<evidence type="ECO:0000256" key="12">
    <source>
        <dbReference type="ARBA" id="ARBA00022860"/>
    </source>
</evidence>
<feature type="transmembrane region" description="Helical" evidence="21">
    <location>
        <begin position="753"/>
        <end position="772"/>
    </location>
</feature>
<feature type="region of interest" description="Disordered" evidence="20">
    <location>
        <begin position="247"/>
        <end position="270"/>
    </location>
</feature>
<keyword evidence="13 21" id="KW-1133">Transmembrane helix</keyword>